<evidence type="ECO:0000313" key="4">
    <source>
        <dbReference type="EMBL" id="KIJ27580.1"/>
    </source>
</evidence>
<dbReference type="PANTHER" id="PTHR31001">
    <property type="entry name" value="UNCHARACTERIZED TRANSCRIPTIONAL REGULATORY PROTEIN"/>
    <property type="match status" value="1"/>
</dbReference>
<name>A0A0C9UQG3_SPHS4</name>
<dbReference type="Proteomes" id="UP000054279">
    <property type="component" value="Unassembled WGS sequence"/>
</dbReference>
<keyword evidence="2" id="KW-0539">Nucleus</keyword>
<accession>A0A0C9UQG3</accession>
<gene>
    <name evidence="4" type="ORF">M422DRAFT_55001</name>
</gene>
<evidence type="ECO:0000256" key="1">
    <source>
        <dbReference type="ARBA" id="ARBA00004123"/>
    </source>
</evidence>
<proteinExistence type="predicted"/>
<reference evidence="4 5" key="1">
    <citation type="submission" date="2014-06" db="EMBL/GenBank/DDBJ databases">
        <title>Evolutionary Origins and Diversification of the Mycorrhizal Mutualists.</title>
        <authorList>
            <consortium name="DOE Joint Genome Institute"/>
            <consortium name="Mycorrhizal Genomics Consortium"/>
            <person name="Kohler A."/>
            <person name="Kuo A."/>
            <person name="Nagy L.G."/>
            <person name="Floudas D."/>
            <person name="Copeland A."/>
            <person name="Barry K.W."/>
            <person name="Cichocki N."/>
            <person name="Veneault-Fourrey C."/>
            <person name="LaButti K."/>
            <person name="Lindquist E.A."/>
            <person name="Lipzen A."/>
            <person name="Lundell T."/>
            <person name="Morin E."/>
            <person name="Murat C."/>
            <person name="Riley R."/>
            <person name="Ohm R."/>
            <person name="Sun H."/>
            <person name="Tunlid A."/>
            <person name="Henrissat B."/>
            <person name="Grigoriev I.V."/>
            <person name="Hibbett D.S."/>
            <person name="Martin F."/>
        </authorList>
    </citation>
    <scope>NUCLEOTIDE SEQUENCE [LARGE SCALE GENOMIC DNA]</scope>
    <source>
        <strain evidence="4 5">SS14</strain>
    </source>
</reference>
<dbReference type="AlphaFoldDB" id="A0A0C9UQG3"/>
<organism evidence="4 5">
    <name type="scientific">Sphaerobolus stellatus (strain SS14)</name>
    <dbReference type="NCBI Taxonomy" id="990650"/>
    <lineage>
        <taxon>Eukaryota</taxon>
        <taxon>Fungi</taxon>
        <taxon>Dikarya</taxon>
        <taxon>Basidiomycota</taxon>
        <taxon>Agaricomycotina</taxon>
        <taxon>Agaricomycetes</taxon>
        <taxon>Phallomycetidae</taxon>
        <taxon>Geastrales</taxon>
        <taxon>Sphaerobolaceae</taxon>
        <taxon>Sphaerobolus</taxon>
    </lineage>
</organism>
<dbReference type="EMBL" id="KN837331">
    <property type="protein sequence ID" value="KIJ27580.1"/>
    <property type="molecule type" value="Genomic_DNA"/>
</dbReference>
<dbReference type="GO" id="GO:0005634">
    <property type="term" value="C:nucleus"/>
    <property type="evidence" value="ECO:0007669"/>
    <property type="project" value="UniProtKB-SubCell"/>
</dbReference>
<dbReference type="InterPro" id="IPR050613">
    <property type="entry name" value="Sec_Metabolite_Reg"/>
</dbReference>
<feature type="region of interest" description="Disordered" evidence="3">
    <location>
        <begin position="394"/>
        <end position="416"/>
    </location>
</feature>
<evidence type="ECO:0000256" key="2">
    <source>
        <dbReference type="ARBA" id="ARBA00023242"/>
    </source>
</evidence>
<dbReference type="HOGENOM" id="CLU_546485_0_0_1"/>
<protein>
    <submittedName>
        <fullName evidence="4">Unplaced genomic scaffold SPHSTscaffold_256, whole genome shotgun sequence</fullName>
    </submittedName>
</protein>
<sequence>MVEASNPDVNTSPELEKLSDRYHRLGRTALFSGPYLVQPTVSVIRCIFLMSRYYVMFDYPRTLQTIWALLFSAMGHAINGHPSNHFFYIGLRMLLYSRLPFDNTNTTISDRDPEPWDLSPETKEERRHLWWEMCFASSLQVCLILSYIFMPQRLHMIGVDCLGLAFGRPPSVALKFTDCTIGVDEGEYIDPEGNVKHSSSTIMTEVLVSSVKQKYSDIIALDKKIRDMAPEISRGKVGDREVGPERLKAPTVVETIQKFFLFLITESFSSIVIRHPKSILINEAMETLNTVYALLQQWASIMSSTKYAHRPYRALPEIIWEELPKAEDDLGLSALSGHSRTVETRHMHRQFFLSPRTASLTIEDSVPWPGNMDIHPALMEDVRTVNESYLQSAPRNEMPHMPHSSDVPTSRPARCQPPEFPVEDPRIGDGEQSHGPRHPYSIIEKYERNGLPPELLPSLEANPVPQNSTDAINWMGFVATLGLDSFELPSVAIRSNGFD</sequence>
<comment type="subcellular location">
    <subcellularLocation>
        <location evidence="1">Nucleus</location>
    </subcellularLocation>
</comment>
<dbReference type="PANTHER" id="PTHR31001:SF56">
    <property type="entry name" value="ZN(2)-C6 FUNGAL-TYPE DOMAIN-CONTAINING PROTEIN"/>
    <property type="match status" value="1"/>
</dbReference>
<dbReference type="CDD" id="cd12148">
    <property type="entry name" value="fungal_TF_MHR"/>
    <property type="match status" value="1"/>
</dbReference>
<keyword evidence="5" id="KW-1185">Reference proteome</keyword>
<evidence type="ECO:0000313" key="5">
    <source>
        <dbReference type="Proteomes" id="UP000054279"/>
    </source>
</evidence>
<evidence type="ECO:0000256" key="3">
    <source>
        <dbReference type="SAM" id="MobiDB-lite"/>
    </source>
</evidence>